<dbReference type="EMBL" id="AP019831">
    <property type="protein sequence ID" value="BBM45114.1"/>
    <property type="molecule type" value="Genomic_DNA"/>
</dbReference>
<name>A0A510K0V9_9FUSO</name>
<reference evidence="3 4" key="1">
    <citation type="submission" date="2019-07" db="EMBL/GenBank/DDBJ databases">
        <title>Complete Genome Sequence of Leptotrichia trevisanii Strain JMUB3870.</title>
        <authorList>
            <person name="Watanabe S."/>
            <person name="Cui L."/>
        </authorList>
    </citation>
    <scope>NUCLEOTIDE SEQUENCE [LARGE SCALE GENOMIC DNA]</scope>
    <source>
        <strain evidence="3 4">JMUB3870</strain>
    </source>
</reference>
<dbReference type="AlphaFoldDB" id="A0A510K0V9"/>
<sequence>MGIKIGYEAKLLTPVSTAETGTIGKEIDVEVKRDKNRMPYFSAKHIKGIFRGKVLEFRNAFVGNSEKYFGDNLTGEKFVEKYFGSEGNNPSKIRFSDLKLKTEKNQEEINHKIGDRYGVKINRKTRVAEDNSLFNYEFVKSKNVFAGNFEISDNFFEKNEDETNLEKNLKFLLASFLHIDKIGGLKSRGLGKVELRVTSVEIDKKHETLEKENDRFETIERLLEIILKNKSKKIDSKELGELKKYSYTLNFLEPSVLQGKVRQNEVELRNSLQGSSIRGAIIQYGLDNNFKIEDLLKIKIAEVKKIVKKGGDEKEEFKLASGFKTKYPVKNNKPEKIDKAISVMKEYKTYSKDESGIKFERDSLSLLNAEGTELSIKIDEKTRTTKESYLFSTEYMDLTNVEKGEGISFKGIVEIPEGLFEIGKEYELKIGKYKTKGFGKVEIKFEKYSKKQGMSIRDRIEKLNNQIKEDFVRFDDENNKKSEEEREKVCSGDEKLKEGKQKLITFDFLSDMILPFNEVSNVGDQILILFDENFGEKLTLNSRRTFVNVEKLRGYNIVNNMRKMDEIVITQGSVISYCVDNEDLEGILKEKELEKIEKDGIGLRRNEGFGRVRICSERKFKVNGGGNE</sequence>
<proteinExistence type="predicted"/>
<keyword evidence="4" id="KW-1185">Reference proteome</keyword>
<evidence type="ECO:0000256" key="1">
    <source>
        <dbReference type="ARBA" id="ARBA00023118"/>
    </source>
</evidence>
<dbReference type="GO" id="GO:0051607">
    <property type="term" value="P:defense response to virus"/>
    <property type="evidence" value="ECO:0007669"/>
    <property type="project" value="UniProtKB-KW"/>
</dbReference>
<evidence type="ECO:0000313" key="4">
    <source>
        <dbReference type="Proteomes" id="UP000422644"/>
    </source>
</evidence>
<dbReference type="CDD" id="cd09726">
    <property type="entry name" value="RAMP_I_III"/>
    <property type="match status" value="1"/>
</dbReference>
<dbReference type="InterPro" id="IPR005537">
    <property type="entry name" value="RAMP_III_fam"/>
</dbReference>
<dbReference type="PANTHER" id="PTHR35579:SF3">
    <property type="entry name" value="CRISPR SYSTEM CMS ENDORIBONUCLEASE CSM3"/>
    <property type="match status" value="1"/>
</dbReference>
<dbReference type="Proteomes" id="UP000422644">
    <property type="component" value="Chromosome"/>
</dbReference>
<evidence type="ECO:0000259" key="2">
    <source>
        <dbReference type="Pfam" id="PF03787"/>
    </source>
</evidence>
<evidence type="ECO:0000313" key="3">
    <source>
        <dbReference type="EMBL" id="BBM45114.1"/>
    </source>
</evidence>
<dbReference type="Pfam" id="PF03787">
    <property type="entry name" value="RAMPs"/>
    <property type="match status" value="1"/>
</dbReference>
<dbReference type="InterPro" id="IPR052216">
    <property type="entry name" value="CRISPR_Csm3_endoribonuclease"/>
</dbReference>
<dbReference type="PANTHER" id="PTHR35579">
    <property type="entry name" value="CRISPR SYSTEM CMS ENDORIBONUCLEASE CSM3"/>
    <property type="match status" value="1"/>
</dbReference>
<dbReference type="RefSeq" id="WP_173020656.1">
    <property type="nucleotide sequence ID" value="NZ_AP019831.1"/>
</dbReference>
<feature type="domain" description="CRISPR type III-associated protein" evidence="2">
    <location>
        <begin position="10"/>
        <end position="194"/>
    </location>
</feature>
<keyword evidence="1" id="KW-0051">Antiviral defense</keyword>
<organism evidence="3 4">
    <name type="scientific">Leptotrichia trevisanii</name>
    <dbReference type="NCBI Taxonomy" id="109328"/>
    <lineage>
        <taxon>Bacteria</taxon>
        <taxon>Fusobacteriati</taxon>
        <taxon>Fusobacteriota</taxon>
        <taxon>Fusobacteriia</taxon>
        <taxon>Fusobacteriales</taxon>
        <taxon>Leptotrichiaceae</taxon>
        <taxon>Leptotrichia</taxon>
    </lineage>
</organism>
<protein>
    <submittedName>
        <fullName evidence="3">CRISPR-associated protein Csx10</fullName>
    </submittedName>
</protein>
<accession>A0A510K0V9</accession>
<gene>
    <name evidence="3" type="primary">csx10</name>
    <name evidence="3" type="ORF">JMUB3870_1232</name>
</gene>